<evidence type="ECO:0000259" key="2">
    <source>
        <dbReference type="Pfam" id="PF03724"/>
    </source>
</evidence>
<organism evidence="3 4">
    <name type="scientific">Pseudosulfitobacter pseudonitzschiae</name>
    <dbReference type="NCBI Taxonomy" id="1402135"/>
    <lineage>
        <taxon>Bacteria</taxon>
        <taxon>Pseudomonadati</taxon>
        <taxon>Pseudomonadota</taxon>
        <taxon>Alphaproteobacteria</taxon>
        <taxon>Rhodobacterales</taxon>
        <taxon>Roseobacteraceae</taxon>
        <taxon>Pseudosulfitobacter</taxon>
    </lineage>
</organism>
<evidence type="ECO:0000256" key="1">
    <source>
        <dbReference type="SAM" id="SignalP"/>
    </source>
</evidence>
<keyword evidence="4" id="KW-1185">Reference proteome</keyword>
<keyword evidence="1" id="KW-0732">Signal</keyword>
<comment type="caution">
    <text evidence="3">The sequence shown here is derived from an EMBL/GenBank/DDBJ whole genome shotgun (WGS) entry which is preliminary data.</text>
</comment>
<accession>A0A073JBL3</accession>
<dbReference type="InterPro" id="IPR038670">
    <property type="entry name" value="HslJ-like_sf"/>
</dbReference>
<reference evidence="3 4" key="1">
    <citation type="submission" date="2014-01" db="EMBL/GenBank/DDBJ databases">
        <title>Sulfitobacter sp. H3 (MCCC 1A00686) Genome Sequencing.</title>
        <authorList>
            <person name="Lai Q."/>
            <person name="Hong Z."/>
        </authorList>
    </citation>
    <scope>NUCLEOTIDE SEQUENCE [LARGE SCALE GENOMIC DNA]</scope>
    <source>
        <strain evidence="3 4">H3</strain>
    </source>
</reference>
<dbReference type="RefSeq" id="WP_028957205.1">
    <property type="nucleotide sequence ID" value="NZ_CP054599.1"/>
</dbReference>
<gene>
    <name evidence="3" type="ORF">SUH3_23755</name>
</gene>
<proteinExistence type="predicted"/>
<dbReference type="OrthoDB" id="7777568at2"/>
<feature type="chain" id="PRO_5041037572" description="DUF306 domain-containing protein" evidence="1">
    <location>
        <begin position="18"/>
        <end position="129"/>
    </location>
</feature>
<dbReference type="GeneID" id="68868766"/>
<evidence type="ECO:0000313" key="3">
    <source>
        <dbReference type="EMBL" id="KEJ95122.1"/>
    </source>
</evidence>
<dbReference type="InterPro" id="IPR005184">
    <property type="entry name" value="DUF306_Meta_HslJ"/>
</dbReference>
<feature type="domain" description="DUF306" evidence="2">
    <location>
        <begin position="28"/>
        <end position="124"/>
    </location>
</feature>
<dbReference type="Proteomes" id="UP000027746">
    <property type="component" value="Unassembled WGS sequence"/>
</dbReference>
<dbReference type="AlphaFoldDB" id="A0A073JBL3"/>
<dbReference type="Pfam" id="PF03724">
    <property type="entry name" value="META"/>
    <property type="match status" value="1"/>
</dbReference>
<name>A0A073JBL3_9RHOB</name>
<dbReference type="EMBL" id="JAMD01000008">
    <property type="protein sequence ID" value="KEJ95122.1"/>
    <property type="molecule type" value="Genomic_DNA"/>
</dbReference>
<feature type="signal peptide" evidence="1">
    <location>
        <begin position="1"/>
        <end position="17"/>
    </location>
</feature>
<dbReference type="Gene3D" id="2.40.128.270">
    <property type="match status" value="1"/>
</dbReference>
<evidence type="ECO:0000313" key="4">
    <source>
        <dbReference type="Proteomes" id="UP000027746"/>
    </source>
</evidence>
<protein>
    <recommendedName>
        <fullName evidence="2">DUF306 domain-containing protein</fullName>
    </recommendedName>
</protein>
<dbReference type="PROSITE" id="PS51257">
    <property type="entry name" value="PROKAR_LIPOPROTEIN"/>
    <property type="match status" value="1"/>
</dbReference>
<sequence length="129" mass="14105">MRIALILALTFAVSCKADETARAYGAGGKTWTLTEIDGQPFNAMASLSFPEVDKIAGRGPCNGFSGTMSVPYPWFKTGPLRSTRRACPALGDETRYFTALQDMTLIEVLGDVMILKNEKGREMMFRAAD</sequence>